<keyword evidence="3 7" id="KW-1133">Transmembrane helix</keyword>
<dbReference type="InterPro" id="IPR013946">
    <property type="entry name" value="NCA2-like"/>
</dbReference>
<feature type="domain" description="CHAT" evidence="8">
    <location>
        <begin position="1054"/>
        <end position="1132"/>
    </location>
</feature>
<dbReference type="PANTHER" id="PTHR28234">
    <property type="entry name" value="NUCLEAR CONTROL OF ATPASE PROTEIN 2"/>
    <property type="match status" value="1"/>
</dbReference>
<feature type="transmembrane region" description="Helical" evidence="7">
    <location>
        <begin position="1600"/>
        <end position="1625"/>
    </location>
</feature>
<name>A0A284RFI1_ARMOS</name>
<evidence type="ECO:0000313" key="10">
    <source>
        <dbReference type="Proteomes" id="UP000219338"/>
    </source>
</evidence>
<keyword evidence="5 7" id="KW-0472">Membrane</keyword>
<dbReference type="Gene3D" id="1.25.40.10">
    <property type="entry name" value="Tetratricopeptide repeat domain"/>
    <property type="match status" value="3"/>
</dbReference>
<dbReference type="OrthoDB" id="3261813at2759"/>
<dbReference type="Pfam" id="PF13374">
    <property type="entry name" value="TPR_10"/>
    <property type="match status" value="1"/>
</dbReference>
<dbReference type="EMBL" id="FUEG01000008">
    <property type="protein sequence ID" value="SJL07494.1"/>
    <property type="molecule type" value="Genomic_DNA"/>
</dbReference>
<evidence type="ECO:0000256" key="2">
    <source>
        <dbReference type="ARBA" id="ARBA00022692"/>
    </source>
</evidence>
<dbReference type="OMA" id="YERTGAM"/>
<dbReference type="Pfam" id="PF12770">
    <property type="entry name" value="CHAT"/>
    <property type="match status" value="2"/>
</dbReference>
<keyword evidence="10" id="KW-1185">Reference proteome</keyword>
<evidence type="ECO:0000256" key="5">
    <source>
        <dbReference type="ARBA" id="ARBA00023136"/>
    </source>
</evidence>
<feature type="region of interest" description="Disordered" evidence="6">
    <location>
        <begin position="64"/>
        <end position="85"/>
    </location>
</feature>
<sequence>MPTRARTCLSSGKSQIGNAFLRSKERSQKIAHIWARALKSTVKGLDCFHDTCGMTKSYTVHEGNVTAEPNPESDSNDTLPPLQRDDSHENEIMKAHLANQWDINNLDEMVQDYRQALSINPPGHPDRPSSLTGLGDVLYVRFLQGGRQLQHLDESIKLHQEAILLYDTEDPGLPGALSSLAVAYMARFGQGGDMNDLDETIALHRHALSLRPPGNQDRIDTLHDLACAIQRRFDACGRAEDLEEAITLHGQALVLQPPGHPDRAISLNQLAVSLRSRFERQNRPEDITESITSFHKALANYPCHHPDYALTLGNLGSALETRYREQGQVEDLENALAVQQEALQLFHSDNPDRLSCLSNLANIMVTRFKTRGGSVNDLTKAIGFYQEIISARSNNDERAKSINNLASTLLDRFEYQGQFQDLDEAIILHRQSLSLRPHGHPERADSLINFAVALVVRFNQQGGVVDLDEAITHLREALSLCPPGHLDRSMVLNNLANDIRIRFERSGSLEDLNEAIQFHRDTLDLSPEGHPDRPSSLYNLGIALLARFENCHEIEDLNDSISLHREAVRLHPPGHQDCAMALNYLAIALGARFSAQGKEEDLDQAIVYGEESEQIAVRTNQPTSARISTSLGMSYILRGNIDLACSRFESATAYIHAALEDRFQAARVWANKAHNYRHPSALTAYRTALVLVERCLVTRTTVELQREFLARSQTKNLPALAATCAIELGALKDAVEMLEQGRGLLWSKLRDYRSPLEAIHRVSPELTDTFKEISLQLEHLATSSASSSWLGKVTASLDSSAAFDTKVQQQHLLSKKWDETIIKIRMLDGFQDFLQIKPFEILKKAADEGPVIIINITKIRSDVIIILPPGSLQLVPLSSDTPDAMSRLVRQVAELGRHVRKTAVWNSNGQKSATLAILRKLWTQICGQVAHRLQNMGIPEQSRIWWCPTGPISSLPLHAAGPFSPEDERSLMDMYISSYTPTLCSLIQARRLGDSQSQNQGMKLLAVGQSNSLSKVKEELRRIEQLFADQARVLDGNGATPDAVIAQLRDTSWGNLSLLQIMDAHIPDANLAFLAACHSAAGDKGVPDEILSLAAAIQFCGFRSVVGTLWTMSDKDGPELAQKFYSYILREASLENPAVVSRQVLDDAIEFSIQLQERTHISGLPDNVDKDQEQQALQRAVVNKVAVALYANSMDTFLSESIELEDEAEWWADVERSWANVFWYLLQTFPGRCINVWKVVLNAIQHEHPSRFTFAALRQPLRSPFQPSILLSSLFPHTTSQAPSSLFLPLHTNPVGFLHTFRSAVMRCLHSLWRFTIMPLELTRAECHLKKRELRNMRDERAKVLGNLGTLRQSLADSFQSLQDGDEYLVSELSTFAGVLKSVIEGKSPSDEFQSRASALSDFCDIQNITLPSCITAYATTLKERQLRRPSRYVLLWPKLLLIPPLVAYTVRSLYASRASLVQMALDAHETVRSFILGWLVEPCLDIIHTVRARGEDGVIVLKEGVAADLESLERMTISLAKDHLHYGADELAELSKQVKLGDITPVLKLYENDIRSPLRSVITGNLLRTLFIQVQKAKVDIDQALFGIDKLLKSQELTFAFVGVAPAFGIVYLLSGYLSGVWAGGRGRGRYGGKHKRTSVWFIMRYASHGGAYRLPLTILLADVSNVF</sequence>
<gene>
    <name evidence="9" type="ORF">ARMOST_10844</name>
</gene>
<dbReference type="SUPFAM" id="SSF48452">
    <property type="entry name" value="TPR-like"/>
    <property type="match status" value="2"/>
</dbReference>
<dbReference type="InterPro" id="IPR024983">
    <property type="entry name" value="CHAT_dom"/>
</dbReference>
<dbReference type="InterPro" id="IPR011990">
    <property type="entry name" value="TPR-like_helical_dom_sf"/>
</dbReference>
<reference evidence="10" key="1">
    <citation type="journal article" date="2017" name="Nat. Ecol. Evol.">
        <title>Genome expansion and lineage-specific genetic innovations in the forest pathogenic fungi Armillaria.</title>
        <authorList>
            <person name="Sipos G."/>
            <person name="Prasanna A.N."/>
            <person name="Walter M.C."/>
            <person name="O'Connor E."/>
            <person name="Balint B."/>
            <person name="Krizsan K."/>
            <person name="Kiss B."/>
            <person name="Hess J."/>
            <person name="Varga T."/>
            <person name="Slot J."/>
            <person name="Riley R."/>
            <person name="Boka B."/>
            <person name="Rigling D."/>
            <person name="Barry K."/>
            <person name="Lee J."/>
            <person name="Mihaltcheva S."/>
            <person name="LaButti K."/>
            <person name="Lipzen A."/>
            <person name="Waldron R."/>
            <person name="Moloney N.M."/>
            <person name="Sperisen C."/>
            <person name="Kredics L."/>
            <person name="Vagvoelgyi C."/>
            <person name="Patrignani A."/>
            <person name="Fitzpatrick D."/>
            <person name="Nagy I."/>
            <person name="Doyle S."/>
            <person name="Anderson J.B."/>
            <person name="Grigoriev I.V."/>
            <person name="Gueldener U."/>
            <person name="Muensterkoetter M."/>
            <person name="Nagy L.G."/>
        </authorList>
    </citation>
    <scope>NUCLEOTIDE SEQUENCE [LARGE SCALE GENOMIC DNA]</scope>
    <source>
        <strain evidence="10">C18/9</strain>
    </source>
</reference>
<dbReference type="Pfam" id="PF08637">
    <property type="entry name" value="NCA2"/>
    <property type="match status" value="1"/>
</dbReference>
<dbReference type="GO" id="GO:0005741">
    <property type="term" value="C:mitochondrial outer membrane"/>
    <property type="evidence" value="ECO:0007669"/>
    <property type="project" value="TreeGrafter"/>
</dbReference>
<dbReference type="STRING" id="47428.A0A284RFI1"/>
<evidence type="ECO:0000256" key="3">
    <source>
        <dbReference type="ARBA" id="ARBA00022989"/>
    </source>
</evidence>
<dbReference type="Proteomes" id="UP000219338">
    <property type="component" value="Unassembled WGS sequence"/>
</dbReference>
<comment type="subcellular location">
    <subcellularLocation>
        <location evidence="1">Mitochondrion membrane</location>
        <topology evidence="1">Multi-pass membrane protein</topology>
    </subcellularLocation>
</comment>
<proteinExistence type="predicted"/>
<accession>A0A284RFI1</accession>
<protein>
    <recommendedName>
        <fullName evidence="8">CHAT domain-containing protein</fullName>
    </recommendedName>
</protein>
<dbReference type="SUPFAM" id="SSF81901">
    <property type="entry name" value="HCP-like"/>
    <property type="match status" value="1"/>
</dbReference>
<evidence type="ECO:0000256" key="1">
    <source>
        <dbReference type="ARBA" id="ARBA00004225"/>
    </source>
</evidence>
<evidence type="ECO:0000313" key="9">
    <source>
        <dbReference type="EMBL" id="SJL07494.1"/>
    </source>
</evidence>
<evidence type="ECO:0000256" key="6">
    <source>
        <dbReference type="SAM" id="MobiDB-lite"/>
    </source>
</evidence>
<dbReference type="PANTHER" id="PTHR28234:SF1">
    <property type="entry name" value="NUCLEAR CONTROL OF ATPASE PROTEIN 2"/>
    <property type="match status" value="1"/>
</dbReference>
<dbReference type="Gene3D" id="1.20.120.660">
    <property type="entry name" value="IL-4 antagonist (De novo design) like domain"/>
    <property type="match status" value="1"/>
</dbReference>
<feature type="domain" description="CHAT" evidence="8">
    <location>
        <begin position="917"/>
        <end position="1051"/>
    </location>
</feature>
<evidence type="ECO:0000256" key="4">
    <source>
        <dbReference type="ARBA" id="ARBA00023128"/>
    </source>
</evidence>
<organism evidence="9 10">
    <name type="scientific">Armillaria ostoyae</name>
    <name type="common">Armillaria root rot fungus</name>
    <dbReference type="NCBI Taxonomy" id="47428"/>
    <lineage>
        <taxon>Eukaryota</taxon>
        <taxon>Fungi</taxon>
        <taxon>Dikarya</taxon>
        <taxon>Basidiomycota</taxon>
        <taxon>Agaricomycotina</taxon>
        <taxon>Agaricomycetes</taxon>
        <taxon>Agaricomycetidae</taxon>
        <taxon>Agaricales</taxon>
        <taxon>Marasmiineae</taxon>
        <taxon>Physalacriaceae</taxon>
        <taxon>Armillaria</taxon>
    </lineage>
</organism>
<evidence type="ECO:0000259" key="8">
    <source>
        <dbReference type="Pfam" id="PF12770"/>
    </source>
</evidence>
<keyword evidence="4" id="KW-0496">Mitochondrion</keyword>
<keyword evidence="2 7" id="KW-0812">Transmembrane</keyword>
<evidence type="ECO:0000256" key="7">
    <source>
        <dbReference type="SAM" id="Phobius"/>
    </source>
</evidence>